<evidence type="ECO:0008006" key="2">
    <source>
        <dbReference type="Google" id="ProtNLM"/>
    </source>
</evidence>
<dbReference type="OMA" id="NADEFAH"/>
<dbReference type="InterPro" id="IPR043502">
    <property type="entry name" value="DNA/RNA_pol_sf"/>
</dbReference>
<accession>A0A1X7TTP1</accession>
<organism evidence="1">
    <name type="scientific">Amphimedon queenslandica</name>
    <name type="common">Sponge</name>
    <dbReference type="NCBI Taxonomy" id="400682"/>
    <lineage>
        <taxon>Eukaryota</taxon>
        <taxon>Metazoa</taxon>
        <taxon>Porifera</taxon>
        <taxon>Demospongiae</taxon>
        <taxon>Heteroscleromorpha</taxon>
        <taxon>Haplosclerida</taxon>
        <taxon>Niphatidae</taxon>
        <taxon>Amphimedon</taxon>
    </lineage>
</organism>
<evidence type="ECO:0000313" key="1">
    <source>
        <dbReference type="EnsemblMetazoa" id="Aqu2.1.18544_001"/>
    </source>
</evidence>
<dbReference type="AlphaFoldDB" id="A0A1X7TTP1"/>
<dbReference type="SUPFAM" id="SSF56672">
    <property type="entry name" value="DNA/RNA polymerases"/>
    <property type="match status" value="1"/>
</dbReference>
<dbReference type="PANTHER" id="PTHR47331:SF5">
    <property type="entry name" value="RIBONUCLEASE H"/>
    <property type="match status" value="1"/>
</dbReference>
<protein>
    <recommendedName>
        <fullName evidence="2">Reverse transcriptase domain-containing protein</fullName>
    </recommendedName>
</protein>
<dbReference type="InParanoid" id="A0A1X7TTP1"/>
<sequence length="119" mass="13540">VLEESREIQVLRFKRVVFGVASSPFLLNATIRHHIETNENPFPQVASTLLRSMYVDDLVCGAQCIEEAYRLFSDSKKLLRSGGFNLHKFVSNSLELQNQINKRENAVDIATNDYRVLGV</sequence>
<dbReference type="EnsemblMetazoa" id="Aqu2.1.18544_001">
    <property type="protein sequence ID" value="Aqu2.1.18544_001"/>
    <property type="gene ID" value="Aqu2.1.18544"/>
</dbReference>
<proteinExistence type="predicted"/>
<dbReference type="PANTHER" id="PTHR47331">
    <property type="entry name" value="PHD-TYPE DOMAIN-CONTAINING PROTEIN"/>
    <property type="match status" value="1"/>
</dbReference>
<reference evidence="1" key="1">
    <citation type="submission" date="2017-05" db="UniProtKB">
        <authorList>
            <consortium name="EnsemblMetazoa"/>
        </authorList>
    </citation>
    <scope>IDENTIFICATION</scope>
</reference>
<name>A0A1X7TTP1_AMPQE</name>